<keyword evidence="1" id="KW-1015">Disulfide bond</keyword>
<dbReference type="InterPro" id="IPR008977">
    <property type="entry name" value="PHM/PNGase_F_dom_sf"/>
</dbReference>
<dbReference type="Pfam" id="PF09113">
    <property type="entry name" value="N-glycanase_C"/>
    <property type="match status" value="1"/>
</dbReference>
<dbReference type="PANTHER" id="PTHR39319">
    <property type="entry name" value="SI:DKEY-256H2.1"/>
    <property type="match status" value="1"/>
</dbReference>
<feature type="domain" description="Peptide-N-glycosidase F N-terminal" evidence="2">
    <location>
        <begin position="21"/>
        <end position="140"/>
    </location>
</feature>
<dbReference type="InterPro" id="IPR015196">
    <property type="entry name" value="PngaseF_N"/>
</dbReference>
<accession>A0A381VSN8</accession>
<dbReference type="AlphaFoldDB" id="A0A381VSN8"/>
<organism evidence="3">
    <name type="scientific">marine metagenome</name>
    <dbReference type="NCBI Taxonomy" id="408172"/>
    <lineage>
        <taxon>unclassified sequences</taxon>
        <taxon>metagenomes</taxon>
        <taxon>ecological metagenomes</taxon>
    </lineage>
</organism>
<dbReference type="EMBL" id="UINC01009672">
    <property type="protein sequence ID" value="SVA43326.1"/>
    <property type="molecule type" value="Genomic_DNA"/>
</dbReference>
<dbReference type="SUPFAM" id="SSF49742">
    <property type="entry name" value="PHM/PNGase F"/>
    <property type="match status" value="2"/>
</dbReference>
<gene>
    <name evidence="3" type="ORF">METZ01_LOCUS96180</name>
</gene>
<dbReference type="InterPro" id="IPR025965">
    <property type="entry name" value="FlgD/Vpr_Ig-like"/>
</dbReference>
<reference evidence="3" key="1">
    <citation type="submission" date="2018-05" db="EMBL/GenBank/DDBJ databases">
        <authorList>
            <person name="Lanie J.A."/>
            <person name="Ng W.-L."/>
            <person name="Kazmierczak K.M."/>
            <person name="Andrzejewski T.M."/>
            <person name="Davidsen T.M."/>
            <person name="Wayne K.J."/>
            <person name="Tettelin H."/>
            <person name="Glass J.I."/>
            <person name="Rusch D."/>
            <person name="Podicherti R."/>
            <person name="Tsui H.-C.T."/>
            <person name="Winkler M.E."/>
        </authorList>
    </citation>
    <scope>NUCLEOTIDE SEQUENCE</scope>
</reference>
<evidence type="ECO:0000313" key="3">
    <source>
        <dbReference type="EMBL" id="SVA43326.1"/>
    </source>
</evidence>
<dbReference type="Pfam" id="PF09112">
    <property type="entry name" value="N-glycanase_N"/>
    <property type="match status" value="1"/>
</dbReference>
<dbReference type="InterPro" id="IPR015197">
    <property type="entry name" value="PngaseF_C"/>
</dbReference>
<name>A0A381VSN8_9ZZZZ</name>
<dbReference type="Gene3D" id="2.60.120.230">
    <property type="match status" value="2"/>
</dbReference>
<evidence type="ECO:0000256" key="1">
    <source>
        <dbReference type="ARBA" id="ARBA00023157"/>
    </source>
</evidence>
<dbReference type="PANTHER" id="PTHR39319:SF1">
    <property type="entry name" value="SI:DKEY-256H2.1"/>
    <property type="match status" value="1"/>
</dbReference>
<dbReference type="InterPro" id="IPR026444">
    <property type="entry name" value="Secre_tail"/>
</dbReference>
<evidence type="ECO:0000259" key="2">
    <source>
        <dbReference type="SMART" id="SM01290"/>
    </source>
</evidence>
<protein>
    <recommendedName>
        <fullName evidence="2">Peptide-N-glycosidase F N-terminal domain-containing protein</fullName>
    </recommendedName>
</protein>
<dbReference type="Gene3D" id="2.60.40.4070">
    <property type="match status" value="1"/>
</dbReference>
<proteinExistence type="predicted"/>
<dbReference type="InterPro" id="IPR053251">
    <property type="entry name" value="N-glycanase"/>
</dbReference>
<dbReference type="GO" id="GO:0016715">
    <property type="term" value="F:oxidoreductase activity, acting on paired donors, with incorporation or reduction of molecular oxygen, reduced ascorbate as one donor, and incorporation of one atom of oxygen"/>
    <property type="evidence" value="ECO:0007669"/>
    <property type="project" value="InterPro"/>
</dbReference>
<dbReference type="NCBIfam" id="TIGR04183">
    <property type="entry name" value="Por_Secre_tail"/>
    <property type="match status" value="1"/>
</dbReference>
<dbReference type="InterPro" id="IPR014784">
    <property type="entry name" value="Cu2_ascorb_mOase-like_C"/>
</dbReference>
<dbReference type="SMART" id="SM01290">
    <property type="entry name" value="N-glycanase_N"/>
    <property type="match status" value="1"/>
</dbReference>
<dbReference type="Pfam" id="PF13860">
    <property type="entry name" value="FlgD_ig"/>
    <property type="match status" value="1"/>
</dbReference>
<sequence>MKNTFLKIILLQFTLLHGDTTIVAFEDVHHFFGGLGNYRTIIDTIQFPDSNDEYSDIFMYLELECPDGGCDPWDRKAKISVQHLNEWFEIGRYVTPYGIGCGWSFDVTDYRSILEGTVGLQSYIDTWVQPGWLVTIEFEFISGTPDHPFTTVRNVWNYDYVVYGDNTNPVNISTITEYIPEDAQNGYLRMITTGHGQGNTDNAAEFSLKLHDIILNGELAYTHDFWRDDCEYNNCSPQYGTWQYDRAGFCPGDKVEPQDFSILEYSLTGDTIKLNYILEDYFNECSPNNPSCIDGITCSLCSYNNSGHTEPYYFIASHLIFHTELFHSNADAFFAITDQDSSTGALEIYFENYVPVYGLQFSLDLGELEGLDVSELIFQNGTGGRAEESGWTVSINDSGLVIGLAQGTGNPIPAGEGLLTQIPWNSGDFPELSGPISIVDIQVSGYFGTELSHETGQPYTFGPSLSLTGSRLFPENYTLHQNYPNPFNPVTTLWYDLPEQAHVNITIYDMLGIQIKTIINENQDAGYKSLQWNATNDYGKPVSAGIYLYQIQAGEYISTKKMVLLK</sequence>